<gene>
    <name evidence="2" type="ORF">HWI92_07935</name>
</gene>
<dbReference type="Gene3D" id="3.20.20.140">
    <property type="entry name" value="Metal-dependent hydrolases"/>
    <property type="match status" value="1"/>
</dbReference>
<dbReference type="RefSeq" id="WP_204662488.1">
    <property type="nucleotide sequence ID" value="NZ_CP056775.1"/>
</dbReference>
<protein>
    <submittedName>
        <fullName evidence="2">Amidohydrolase family protein</fullName>
    </submittedName>
</protein>
<evidence type="ECO:0000259" key="1">
    <source>
        <dbReference type="Pfam" id="PF04909"/>
    </source>
</evidence>
<proteinExistence type="predicted"/>
<organism evidence="2 3">
    <name type="scientific">Dyadobacter sandarakinus</name>
    <dbReference type="NCBI Taxonomy" id="2747268"/>
    <lineage>
        <taxon>Bacteria</taxon>
        <taxon>Pseudomonadati</taxon>
        <taxon>Bacteroidota</taxon>
        <taxon>Cytophagia</taxon>
        <taxon>Cytophagales</taxon>
        <taxon>Spirosomataceae</taxon>
        <taxon>Dyadobacter</taxon>
    </lineage>
</organism>
<dbReference type="InterPro" id="IPR052358">
    <property type="entry name" value="Aro_Compnd_Degr_Hydrolases"/>
</dbReference>
<dbReference type="Pfam" id="PF04909">
    <property type="entry name" value="Amidohydro_2"/>
    <property type="match status" value="1"/>
</dbReference>
<dbReference type="Proteomes" id="UP000612680">
    <property type="component" value="Chromosome"/>
</dbReference>
<dbReference type="InterPro" id="IPR032466">
    <property type="entry name" value="Metal_Hydrolase"/>
</dbReference>
<sequence length="248" mass="27877">MKIFDAHFHIVDPRFPLVENNGYLPDPFLVNDYKQSFSKYTISGGAVVSGSFQAFDQTYLIDSLNLLGDNFYGVANIAADTPKQLLDELNNSNVVAVRFNVKRGGSESLDKIEYLSNYLYDLYQWHTELYIENKDLPALRSLLGKLPKFSIDHLGLTCEGISELLYWVERGIKVKATGFGRIENDPVETMRQIHSINPGALMFGSDLPSTRSKMAFTEADIDLIMTSFDQADLSAILYDNAQGWYTSG</sequence>
<dbReference type="PANTHER" id="PTHR35563">
    <property type="entry name" value="BARREL METAL-DEPENDENT HYDROLASE, PUTATIVE (AFU_ORTHOLOGUE AFUA_1G16240)-RELATED"/>
    <property type="match status" value="1"/>
</dbReference>
<evidence type="ECO:0000313" key="2">
    <source>
        <dbReference type="EMBL" id="QRR00845.1"/>
    </source>
</evidence>
<reference evidence="2 3" key="1">
    <citation type="submission" date="2020-06" db="EMBL/GenBank/DDBJ databases">
        <title>Dyadobacter sandarakinus sp. nov., isolated from the soil of the Arctic Yellow River Station.</title>
        <authorList>
            <person name="Zhang Y."/>
            <person name="Peng F."/>
        </authorList>
    </citation>
    <scope>NUCLEOTIDE SEQUENCE [LARGE SCALE GENOMIC DNA]</scope>
    <source>
        <strain evidence="2 3">Q3-56</strain>
    </source>
</reference>
<accession>A0ABX7I4I1</accession>
<name>A0ABX7I4I1_9BACT</name>
<dbReference type="SUPFAM" id="SSF51556">
    <property type="entry name" value="Metallo-dependent hydrolases"/>
    <property type="match status" value="1"/>
</dbReference>
<feature type="domain" description="Amidohydrolase-related" evidence="1">
    <location>
        <begin position="5"/>
        <end position="244"/>
    </location>
</feature>
<evidence type="ECO:0000313" key="3">
    <source>
        <dbReference type="Proteomes" id="UP000612680"/>
    </source>
</evidence>
<dbReference type="InterPro" id="IPR006680">
    <property type="entry name" value="Amidohydro-rel"/>
</dbReference>
<dbReference type="EMBL" id="CP056775">
    <property type="protein sequence ID" value="QRR00845.1"/>
    <property type="molecule type" value="Genomic_DNA"/>
</dbReference>
<keyword evidence="3" id="KW-1185">Reference proteome</keyword>
<dbReference type="PANTHER" id="PTHR35563:SF2">
    <property type="entry name" value="BARREL METAL-DEPENDENT HYDROLASE, PUTATIVE (AFU_ORTHOLOGUE AFUA_1G16240)-RELATED"/>
    <property type="match status" value="1"/>
</dbReference>